<accession>A0A5N3R8T6</accession>
<dbReference type="InterPro" id="IPR000182">
    <property type="entry name" value="GNAT_dom"/>
</dbReference>
<evidence type="ECO:0000313" key="3">
    <source>
        <dbReference type="Proteomes" id="UP000326789"/>
    </source>
</evidence>
<keyword evidence="2" id="KW-0808">Transferase</keyword>
<gene>
    <name evidence="2" type="ORF">F2P58_08505</name>
</gene>
<dbReference type="Proteomes" id="UP000326789">
    <property type="component" value="Unassembled WGS sequence"/>
</dbReference>
<comment type="caution">
    <text evidence="2">The sequence shown here is derived from an EMBL/GenBank/DDBJ whole genome shotgun (WGS) entry which is preliminary data.</text>
</comment>
<sequence length="174" mass="20564">MNNVIIAQLDPIKVPLVKRFYKEHYPSGKANKSELIYSLTIDSQLLGVVRLRTIEQFRLLTGMAISKEYRGQQLGKQLMDYCEENTLNEQDYCFAYAHLENFYSRHHFVKITPQELPNSLKNLFERYTNSGKDLIPMHYQQIVRECLDYLVIRHLPLVKFAVRNLHIFKVKQSI</sequence>
<proteinExistence type="predicted"/>
<reference evidence="2 3" key="1">
    <citation type="submission" date="2019-09" db="EMBL/GenBank/DDBJ databases">
        <title>Whole genome sequence of Vibrio fortis.</title>
        <authorList>
            <person name="Das S.K."/>
        </authorList>
    </citation>
    <scope>NUCLEOTIDE SEQUENCE [LARGE SCALE GENOMIC DNA]</scope>
    <source>
        <strain evidence="2 3">AN60</strain>
    </source>
</reference>
<dbReference type="GO" id="GO:0016747">
    <property type="term" value="F:acyltransferase activity, transferring groups other than amino-acyl groups"/>
    <property type="evidence" value="ECO:0007669"/>
    <property type="project" value="InterPro"/>
</dbReference>
<organism evidence="2 3">
    <name type="scientific">Vibrio fortis</name>
    <dbReference type="NCBI Taxonomy" id="212667"/>
    <lineage>
        <taxon>Bacteria</taxon>
        <taxon>Pseudomonadati</taxon>
        <taxon>Pseudomonadota</taxon>
        <taxon>Gammaproteobacteria</taxon>
        <taxon>Vibrionales</taxon>
        <taxon>Vibrionaceae</taxon>
        <taxon>Vibrio</taxon>
    </lineage>
</organism>
<dbReference type="Pfam" id="PF13508">
    <property type="entry name" value="Acetyltransf_7"/>
    <property type="match status" value="1"/>
</dbReference>
<name>A0A5N3R8T6_9VIBR</name>
<dbReference type="AlphaFoldDB" id="A0A5N3R8T6"/>
<dbReference type="Gene3D" id="3.40.630.30">
    <property type="match status" value="1"/>
</dbReference>
<protein>
    <submittedName>
        <fullName evidence="2">GNAT family N-acetyltransferase</fullName>
    </submittedName>
</protein>
<evidence type="ECO:0000259" key="1">
    <source>
        <dbReference type="PROSITE" id="PS51186"/>
    </source>
</evidence>
<dbReference type="InterPro" id="IPR016181">
    <property type="entry name" value="Acyl_CoA_acyltransferase"/>
</dbReference>
<dbReference type="PROSITE" id="PS51186">
    <property type="entry name" value="GNAT"/>
    <property type="match status" value="1"/>
</dbReference>
<dbReference type="CDD" id="cd04301">
    <property type="entry name" value="NAT_SF"/>
    <property type="match status" value="1"/>
</dbReference>
<dbReference type="SUPFAM" id="SSF55729">
    <property type="entry name" value="Acyl-CoA N-acyltransferases (Nat)"/>
    <property type="match status" value="1"/>
</dbReference>
<evidence type="ECO:0000313" key="2">
    <source>
        <dbReference type="EMBL" id="KAB0290894.1"/>
    </source>
</evidence>
<dbReference type="EMBL" id="VWSE01000003">
    <property type="protein sequence ID" value="KAB0290894.1"/>
    <property type="molecule type" value="Genomic_DNA"/>
</dbReference>
<feature type="domain" description="N-acetyltransferase" evidence="1">
    <location>
        <begin position="1"/>
        <end position="156"/>
    </location>
</feature>